<evidence type="ECO:0000256" key="4">
    <source>
        <dbReference type="ARBA" id="ARBA00022692"/>
    </source>
</evidence>
<feature type="transmembrane region" description="Helical" evidence="9">
    <location>
        <begin position="12"/>
        <end position="31"/>
    </location>
</feature>
<keyword evidence="6 9" id="KW-0472">Membrane</keyword>
<proteinExistence type="inferred from homology"/>
<gene>
    <name evidence="10" type="ORF">PSNMU_V1.4_AUG-EV-PASAV3_0072930</name>
</gene>
<evidence type="ECO:0000313" key="11">
    <source>
        <dbReference type="Proteomes" id="UP000291116"/>
    </source>
</evidence>
<dbReference type="GO" id="GO:0055085">
    <property type="term" value="P:transmembrane transport"/>
    <property type="evidence" value="ECO:0007669"/>
    <property type="project" value="InterPro"/>
</dbReference>
<evidence type="ECO:0000256" key="3">
    <source>
        <dbReference type="ARBA" id="ARBA00022448"/>
    </source>
</evidence>
<comment type="subcellular location">
    <subcellularLocation>
        <location evidence="2">Endomembrane system</location>
    </subcellularLocation>
    <subcellularLocation>
        <location evidence="1">Membrane</location>
        <topology evidence="1">Multi-pass membrane protein</topology>
    </subcellularLocation>
</comment>
<dbReference type="InterPro" id="IPR004776">
    <property type="entry name" value="Mem_transp_PIN-like"/>
</dbReference>
<keyword evidence="3" id="KW-0813">Transport</keyword>
<protein>
    <recommendedName>
        <fullName evidence="12">Auxin efflux carrier</fullName>
    </recommendedName>
</protein>
<dbReference type="Proteomes" id="UP000291116">
    <property type="component" value="Unassembled WGS sequence"/>
</dbReference>
<evidence type="ECO:0008006" key="12">
    <source>
        <dbReference type="Google" id="ProtNLM"/>
    </source>
</evidence>
<accession>A0A448ZEC2</accession>
<dbReference type="PANTHER" id="PTHR31651">
    <property type="match status" value="1"/>
</dbReference>
<dbReference type="GO" id="GO:0012505">
    <property type="term" value="C:endomembrane system"/>
    <property type="evidence" value="ECO:0007669"/>
    <property type="project" value="UniProtKB-SubCell"/>
</dbReference>
<evidence type="ECO:0000313" key="10">
    <source>
        <dbReference type="EMBL" id="VEU40397.1"/>
    </source>
</evidence>
<keyword evidence="11" id="KW-1185">Reference proteome</keyword>
<feature type="transmembrane region" description="Helical" evidence="9">
    <location>
        <begin position="261"/>
        <end position="281"/>
    </location>
</feature>
<feature type="transmembrane region" description="Helical" evidence="9">
    <location>
        <begin position="199"/>
        <end position="221"/>
    </location>
</feature>
<name>A0A448ZEC2_9STRA</name>
<feature type="transmembrane region" description="Helical" evidence="9">
    <location>
        <begin position="100"/>
        <end position="119"/>
    </location>
</feature>
<dbReference type="OrthoDB" id="191139at2759"/>
<feature type="transmembrane region" description="Helical" evidence="9">
    <location>
        <begin position="430"/>
        <end position="453"/>
    </location>
</feature>
<sequence length="459" mass="48563">MPIPLRIQLVRVRVRVLVFILSWAIGVVVSTNKLGSKRNETKRIGSSETCESITIMSTTTAILSQPSAAAAATRAAMEVRSGVGVASIQNGLLTAATIKALSQATFTILLPMFLGTSIVKTITSYGLTRSSLVVPAIAALQSFLLYVITTRVLYPLFLTQDERATDEASGAAVCASFGNGGVLPIIFCDSLFRQRQNDFLALSTGYVSMFLVGWSPFFWAFGRSVLMGGGNDAGAQNNRPSAKHSTGHVLSLAKKMVPPPVMGVLLGMVVATVPILRSAFVGTASGDSRARAPLGVVFDTAQNFGKAASPLSLLVLVSSLAMGAGFGKKAPPAPAREQGGSHQPAAPAKCTLPFYKRWAIVSFSRCVVSPALMLGLLKAASSDLLRNSIGSPLEQPMLWFVCLLESCMPPAQNQVVMLQVANKMEQANEMATFLFGVYATSMVPLTVIVSLALDRLGLM</sequence>
<feature type="transmembrane region" description="Helical" evidence="9">
    <location>
        <begin position="131"/>
        <end position="148"/>
    </location>
</feature>
<keyword evidence="4 9" id="KW-0812">Transmembrane</keyword>
<feature type="transmembrane region" description="Helical" evidence="9">
    <location>
        <begin position="168"/>
        <end position="187"/>
    </location>
</feature>
<dbReference type="InterPro" id="IPR045033">
    <property type="entry name" value="PILS1/3/4/5/7"/>
</dbReference>
<evidence type="ECO:0000256" key="1">
    <source>
        <dbReference type="ARBA" id="ARBA00004141"/>
    </source>
</evidence>
<evidence type="ECO:0000256" key="2">
    <source>
        <dbReference type="ARBA" id="ARBA00004308"/>
    </source>
</evidence>
<evidence type="ECO:0000256" key="7">
    <source>
        <dbReference type="ARBA" id="ARBA00025100"/>
    </source>
</evidence>
<evidence type="ECO:0000256" key="6">
    <source>
        <dbReference type="ARBA" id="ARBA00023136"/>
    </source>
</evidence>
<evidence type="ECO:0000256" key="9">
    <source>
        <dbReference type="SAM" id="Phobius"/>
    </source>
</evidence>
<dbReference type="PANTHER" id="PTHR31651:SF36">
    <property type="entry name" value="AUXIN EFFLUX CARRIER FAMILY PROTEIN"/>
    <property type="match status" value="1"/>
</dbReference>
<organism evidence="10 11">
    <name type="scientific">Pseudo-nitzschia multistriata</name>
    <dbReference type="NCBI Taxonomy" id="183589"/>
    <lineage>
        <taxon>Eukaryota</taxon>
        <taxon>Sar</taxon>
        <taxon>Stramenopiles</taxon>
        <taxon>Ochrophyta</taxon>
        <taxon>Bacillariophyta</taxon>
        <taxon>Bacillariophyceae</taxon>
        <taxon>Bacillariophycidae</taxon>
        <taxon>Bacillariales</taxon>
        <taxon>Bacillariaceae</taxon>
        <taxon>Pseudo-nitzschia</taxon>
    </lineage>
</organism>
<keyword evidence="5 9" id="KW-1133">Transmembrane helix</keyword>
<dbReference type="Pfam" id="PF03547">
    <property type="entry name" value="Mem_trans"/>
    <property type="match status" value="1"/>
</dbReference>
<comment type="similarity">
    <text evidence="8">Belongs to the auxin efflux carrier (TC 2.A.69.2) family.</text>
</comment>
<evidence type="ECO:0000256" key="8">
    <source>
        <dbReference type="ARBA" id="ARBA00025752"/>
    </source>
</evidence>
<comment type="function">
    <text evidence="7">Involved in cellular auxin homeostasis by regulating auxin metabolism. Regulates intracellular auxin accumulation at the endoplasmic reticulum and thus auxin availability for nuclear auxin signaling.</text>
</comment>
<dbReference type="GO" id="GO:0016020">
    <property type="term" value="C:membrane"/>
    <property type="evidence" value="ECO:0007669"/>
    <property type="project" value="UniProtKB-SubCell"/>
</dbReference>
<reference evidence="10 11" key="1">
    <citation type="submission" date="2019-01" db="EMBL/GenBank/DDBJ databases">
        <authorList>
            <person name="Ferrante I. M."/>
        </authorList>
    </citation>
    <scope>NUCLEOTIDE SEQUENCE [LARGE SCALE GENOMIC DNA]</scope>
    <source>
        <strain evidence="10 11">B856</strain>
    </source>
</reference>
<dbReference type="AlphaFoldDB" id="A0A448ZEC2"/>
<evidence type="ECO:0000256" key="5">
    <source>
        <dbReference type="ARBA" id="ARBA00022989"/>
    </source>
</evidence>
<dbReference type="EMBL" id="CAACVS010000280">
    <property type="protein sequence ID" value="VEU40397.1"/>
    <property type="molecule type" value="Genomic_DNA"/>
</dbReference>